<dbReference type="PANTHER" id="PTHR20889:SF12">
    <property type="entry name" value="LP01149P"/>
    <property type="match status" value="1"/>
</dbReference>
<feature type="active site" description="Nucleophile" evidence="6">
    <location>
        <position position="10"/>
    </location>
</feature>
<proteinExistence type="inferred from homology"/>
<evidence type="ECO:0000313" key="10">
    <source>
        <dbReference type="EMBL" id="RLU18289.1"/>
    </source>
</evidence>
<organism evidence="9 11">
    <name type="scientific">Ooceraea biroi</name>
    <name type="common">Clonal raider ant</name>
    <name type="synonym">Cerapachys biroi</name>
    <dbReference type="NCBI Taxonomy" id="2015173"/>
    <lineage>
        <taxon>Eukaryota</taxon>
        <taxon>Metazoa</taxon>
        <taxon>Ecdysozoa</taxon>
        <taxon>Arthropoda</taxon>
        <taxon>Hexapoda</taxon>
        <taxon>Insecta</taxon>
        <taxon>Pterygota</taxon>
        <taxon>Neoptera</taxon>
        <taxon>Endopterygota</taxon>
        <taxon>Hymenoptera</taxon>
        <taxon>Apocrita</taxon>
        <taxon>Aculeata</taxon>
        <taxon>Formicoidea</taxon>
        <taxon>Formicidae</taxon>
        <taxon>Dorylinae</taxon>
        <taxon>Ooceraea</taxon>
    </lineage>
</organism>
<gene>
    <name evidence="10" type="ORF">DMN91_008645</name>
    <name evidence="9" type="ORF">X777_11582</name>
</gene>
<protein>
    <submittedName>
        <fullName evidence="9">Pyridoxal phosphate phosphatase PHOSPHO2</fullName>
    </submittedName>
</protein>
<evidence type="ECO:0000256" key="1">
    <source>
        <dbReference type="ARBA" id="ARBA00001946"/>
    </source>
</evidence>
<dbReference type="EMBL" id="QOIP01000009">
    <property type="protein sequence ID" value="RLU18289.1"/>
    <property type="molecule type" value="Genomic_DNA"/>
</dbReference>
<feature type="binding site" evidence="8">
    <location>
        <position position="10"/>
    </location>
    <ligand>
        <name>Mg(2+)</name>
        <dbReference type="ChEBI" id="CHEBI:18420"/>
    </ligand>
</feature>
<name>A0A026X2Q5_OOCBI</name>
<dbReference type="STRING" id="2015173.A0A026X2Q5"/>
<dbReference type="NCBIfam" id="TIGR01489">
    <property type="entry name" value="DKMTPPase-SF"/>
    <property type="match status" value="1"/>
</dbReference>
<feature type="binding site" evidence="7">
    <location>
        <position position="21"/>
    </location>
    <ligand>
        <name>substrate</name>
    </ligand>
</feature>
<keyword evidence="5 8" id="KW-0460">Magnesium</keyword>
<dbReference type="GO" id="GO:0046872">
    <property type="term" value="F:metal ion binding"/>
    <property type="evidence" value="ECO:0007669"/>
    <property type="project" value="UniProtKB-KW"/>
</dbReference>
<dbReference type="PIRSF" id="PIRSF031051">
    <property type="entry name" value="PyrdxlP_Pase_PHOSPHO2"/>
    <property type="match status" value="1"/>
</dbReference>
<dbReference type="AlphaFoldDB" id="A0A026X2Q5"/>
<dbReference type="Pfam" id="PF06888">
    <property type="entry name" value="Put_Phosphatase"/>
    <property type="match status" value="1"/>
</dbReference>
<dbReference type="SUPFAM" id="SSF56784">
    <property type="entry name" value="HAD-like"/>
    <property type="match status" value="1"/>
</dbReference>
<evidence type="ECO:0000313" key="9">
    <source>
        <dbReference type="EMBL" id="EZA61649.1"/>
    </source>
</evidence>
<evidence type="ECO:0000256" key="2">
    <source>
        <dbReference type="ARBA" id="ARBA00008541"/>
    </source>
</evidence>
<dbReference type="InterPro" id="IPR023214">
    <property type="entry name" value="HAD_sf"/>
</dbReference>
<keyword evidence="3 8" id="KW-0479">Metal-binding</keyword>
<evidence type="ECO:0000256" key="5">
    <source>
        <dbReference type="ARBA" id="ARBA00022842"/>
    </source>
</evidence>
<feature type="binding site" evidence="7">
    <location>
        <position position="99"/>
    </location>
    <ligand>
        <name>substrate</name>
    </ligand>
</feature>
<comment type="cofactor">
    <cofactor evidence="1 8">
        <name>Mg(2+)</name>
        <dbReference type="ChEBI" id="CHEBI:18420"/>
    </cofactor>
</comment>
<accession>A0A026X2Q5</accession>
<dbReference type="Gene3D" id="3.40.50.1000">
    <property type="entry name" value="HAD superfamily/HAD-like"/>
    <property type="match status" value="1"/>
</dbReference>
<evidence type="ECO:0000256" key="8">
    <source>
        <dbReference type="PIRSR" id="PIRSR031051-3"/>
    </source>
</evidence>
<dbReference type="PANTHER" id="PTHR20889">
    <property type="entry name" value="PHOSPHATASE, ORPHAN 1, 2"/>
    <property type="match status" value="1"/>
</dbReference>
<dbReference type="Proteomes" id="UP000053097">
    <property type="component" value="Unassembled WGS sequence"/>
</dbReference>
<keyword evidence="4" id="KW-0378">Hydrolase</keyword>
<reference evidence="10 12" key="2">
    <citation type="journal article" date="2018" name="Genome Res.">
        <title>The genomic architecture and molecular evolution of ant odorant receptors.</title>
        <authorList>
            <person name="McKenzie S.K."/>
            <person name="Kronauer D.J.C."/>
        </authorList>
    </citation>
    <scope>NUCLEOTIDE SEQUENCE [LARGE SCALE GENOMIC DNA]</scope>
    <source>
        <strain evidence="10">Clonal line C1</strain>
    </source>
</reference>
<dbReference type="GO" id="GO:0016791">
    <property type="term" value="F:phosphatase activity"/>
    <property type="evidence" value="ECO:0007669"/>
    <property type="project" value="InterPro"/>
</dbReference>
<keyword evidence="11" id="KW-1185">Reference proteome</keyword>
<evidence type="ECO:0000256" key="4">
    <source>
        <dbReference type="ARBA" id="ARBA00022801"/>
    </source>
</evidence>
<dbReference type="OrthoDB" id="10267182at2759"/>
<comment type="similarity">
    <text evidence="2">Belongs to the HAD-like hydrolase superfamily. PHOSPHO family.</text>
</comment>
<feature type="binding site" evidence="8">
    <location>
        <position position="12"/>
    </location>
    <ligand>
        <name>Mg(2+)</name>
        <dbReference type="ChEBI" id="CHEBI:18420"/>
    </ligand>
</feature>
<reference evidence="9 11" key="1">
    <citation type="journal article" date="2014" name="Curr. Biol.">
        <title>The genome of the clonal raider ant Cerapachys biroi.</title>
        <authorList>
            <person name="Oxley P.R."/>
            <person name="Ji L."/>
            <person name="Fetter-Pruneda I."/>
            <person name="McKenzie S.K."/>
            <person name="Li C."/>
            <person name="Hu H."/>
            <person name="Zhang G."/>
            <person name="Kronauer D.J."/>
        </authorList>
    </citation>
    <scope>NUCLEOTIDE SEQUENCE [LARGE SCALE GENOMIC DNA]</scope>
</reference>
<dbReference type="NCBIfam" id="TIGR01488">
    <property type="entry name" value="HAD-SF-IB"/>
    <property type="match status" value="1"/>
</dbReference>
<dbReference type="EMBL" id="KK107052">
    <property type="protein sequence ID" value="EZA61649.1"/>
    <property type="molecule type" value="Genomic_DNA"/>
</dbReference>
<evidence type="ECO:0000256" key="3">
    <source>
        <dbReference type="ARBA" id="ARBA00022723"/>
    </source>
</evidence>
<evidence type="ECO:0000313" key="11">
    <source>
        <dbReference type="Proteomes" id="UP000053097"/>
    </source>
</evidence>
<evidence type="ECO:0000313" key="12">
    <source>
        <dbReference type="Proteomes" id="UP000279307"/>
    </source>
</evidence>
<dbReference type="InterPro" id="IPR006384">
    <property type="entry name" value="HAD_hydro_PyrdxlP_Pase-like"/>
</dbReference>
<dbReference type="OMA" id="HNLADCF"/>
<evidence type="ECO:0000256" key="7">
    <source>
        <dbReference type="PIRSR" id="PIRSR031051-2"/>
    </source>
</evidence>
<feature type="binding site" evidence="8">
    <location>
        <position position="180"/>
    </location>
    <ligand>
        <name>Mg(2+)</name>
        <dbReference type="ChEBI" id="CHEBI:18420"/>
    </ligand>
</feature>
<sequence>MRHTILAAFDFDHTICDDNTDVVVRKLLSEEKIPEDVKSLYKSSGWIAYMGRIFELLHENNVDAQQIENAVANIPAVAGIATVLTSLRASNHDVVIISDSNSLFIDCWLKSKKLERVVSRVFTNPAWYDGNGMLRVSMYHTQRSCQLSAVNLCKGQVLTDYVKERRDQGVNFDRIIYVGDGRNDLCPILRLSRDDLACPRQDYALIDILDKLPPDRKMKAQVVPWENGRDLRCSLERVVGSDVLYGAC</sequence>
<evidence type="ECO:0000256" key="6">
    <source>
        <dbReference type="PIRSR" id="PIRSR031051-1"/>
    </source>
</evidence>
<dbReference type="InterPro" id="IPR036412">
    <property type="entry name" value="HAD-like_sf"/>
</dbReference>
<feature type="active site" description="Proton donor" evidence="6">
    <location>
        <position position="12"/>
    </location>
</feature>
<dbReference type="InterPro" id="IPR016965">
    <property type="entry name" value="Pase_PHOSPHO-typ"/>
</dbReference>
<dbReference type="Proteomes" id="UP000279307">
    <property type="component" value="Chromosome 9"/>
</dbReference>
<reference evidence="10" key="3">
    <citation type="submission" date="2018-07" db="EMBL/GenBank/DDBJ databases">
        <authorList>
            <person name="Mckenzie S.K."/>
            <person name="Kronauer D.J.C."/>
        </authorList>
    </citation>
    <scope>NUCLEOTIDE SEQUENCE</scope>
    <source>
        <strain evidence="10">Clonal line C1</strain>
    </source>
</reference>